<dbReference type="Gene3D" id="1.10.10.10">
    <property type="entry name" value="Winged helix-like DNA-binding domain superfamily/Winged helix DNA-binding domain"/>
    <property type="match status" value="1"/>
</dbReference>
<evidence type="ECO:0000313" key="2">
    <source>
        <dbReference type="EMBL" id="APB01167.1"/>
    </source>
</evidence>
<evidence type="ECO:0000313" key="5">
    <source>
        <dbReference type="Proteomes" id="UP000180166"/>
    </source>
</evidence>
<dbReference type="AlphaFoldDB" id="A0A0B8N7I9"/>
<dbReference type="InterPro" id="IPR005149">
    <property type="entry name" value="Tscrpt_reg_PadR_N"/>
</dbReference>
<dbReference type="KEGG" id="nsr:NS506_07142"/>
<proteinExistence type="predicted"/>
<dbReference type="Pfam" id="PF03551">
    <property type="entry name" value="PadR"/>
    <property type="match status" value="1"/>
</dbReference>
<evidence type="ECO:0000259" key="1">
    <source>
        <dbReference type="Pfam" id="PF03551"/>
    </source>
</evidence>
<keyword evidence="4" id="KW-1185">Reference proteome</keyword>
<dbReference type="InterPro" id="IPR036388">
    <property type="entry name" value="WH-like_DNA-bd_sf"/>
</dbReference>
<sequence length="221" mass="24689">MARKRKVANLMGLAVLSAVVVQPMHRYEIAARLRAWGKDTDMSIKWGSLYTVVDNLTKHGFLEITGSERDGARPERTIYRITDAGRAELTDWTRELVAEPEPEKGRFLAGLSVLSVLPPDEVIDLLTRRITKLDRTIADGRAQLAALEGTVPRLFLVEDDYELTMLSAEADWARALRDSLADGSFPDVEGWRAWHRDGVMPPELIELAEGGTPATQAEHDR</sequence>
<feature type="domain" description="Transcription regulator PadR N-terminal" evidence="1">
    <location>
        <begin position="15"/>
        <end position="90"/>
    </location>
</feature>
<reference evidence="4" key="1">
    <citation type="submission" date="2015-07" db="EMBL/GenBank/DDBJ databases">
        <title>Nocardia seriolae U-1 whole genome shotgun sequence.</title>
        <authorList>
            <person name="Imajoh M."/>
            <person name="Fukumoto Y."/>
            <person name="Sukeda M."/>
            <person name="Yamane J."/>
            <person name="Yamasaki K."/>
            <person name="Shimizu M."/>
            <person name="Ohnishi K."/>
            <person name="Oshima S."/>
        </authorList>
    </citation>
    <scope>NUCLEOTIDE SEQUENCE [LARGE SCALE GENOMIC DNA]</scope>
    <source>
        <strain evidence="4">U-1</strain>
    </source>
</reference>
<dbReference type="PANTHER" id="PTHR33169">
    <property type="entry name" value="PADR-FAMILY TRANSCRIPTIONAL REGULATOR"/>
    <property type="match status" value="1"/>
</dbReference>
<gene>
    <name evidence="2" type="ORF">NS506_07142</name>
    <name evidence="3" type="ORF">NSK11_contig00024-0046</name>
</gene>
<dbReference type="OrthoDB" id="8443918at2"/>
<organism evidence="3 4">
    <name type="scientific">Nocardia seriolae</name>
    <dbReference type="NCBI Taxonomy" id="37332"/>
    <lineage>
        <taxon>Bacteria</taxon>
        <taxon>Bacillati</taxon>
        <taxon>Actinomycetota</taxon>
        <taxon>Actinomycetes</taxon>
        <taxon>Mycobacteriales</taxon>
        <taxon>Nocardiaceae</taxon>
        <taxon>Nocardia</taxon>
    </lineage>
</organism>
<evidence type="ECO:0000313" key="4">
    <source>
        <dbReference type="Proteomes" id="UP000037179"/>
    </source>
</evidence>
<protein>
    <submittedName>
        <fullName evidence="3">PadR family transcriptional regulator</fullName>
    </submittedName>
</protein>
<reference evidence="2 5" key="3">
    <citation type="submission" date="2016-10" db="EMBL/GenBank/DDBJ databases">
        <title>Genome sequence of Nocardia seriolae strain EM150506, isolated from Anguila japonica.</title>
        <authorList>
            <person name="Han H.-J."/>
        </authorList>
    </citation>
    <scope>NUCLEOTIDE SEQUENCE [LARGE SCALE GENOMIC DNA]</scope>
    <source>
        <strain evidence="2 5">EM150506</strain>
    </source>
</reference>
<dbReference type="InterPro" id="IPR052509">
    <property type="entry name" value="Metal_resp_DNA-bind_regulator"/>
</dbReference>
<name>A0A0B8N7I9_9NOCA</name>
<reference evidence="3 4" key="2">
    <citation type="journal article" date="2016" name="Genome Announc.">
        <title>Draft Genome Sequence of Erythromycin- and Oxytetracycline-Sensitive Nocardia seriolae Strain U-1 (NBRC 110359).</title>
        <authorList>
            <person name="Imajoh M."/>
            <person name="Sukeda M."/>
            <person name="Shimizu M."/>
            <person name="Yamane J."/>
            <person name="Ohnishi K."/>
            <person name="Oshima S."/>
        </authorList>
    </citation>
    <scope>NUCLEOTIDE SEQUENCE [LARGE SCALE GENOMIC DNA]</scope>
    <source>
        <strain evidence="3 4">U-1</strain>
    </source>
</reference>
<evidence type="ECO:0000313" key="3">
    <source>
        <dbReference type="EMBL" id="GAP27881.1"/>
    </source>
</evidence>
<dbReference type="Proteomes" id="UP000180166">
    <property type="component" value="Chromosome"/>
</dbReference>
<accession>A0A0B8N7I9</accession>
<dbReference type="InterPro" id="IPR036390">
    <property type="entry name" value="WH_DNA-bd_sf"/>
</dbReference>
<dbReference type="EMBL" id="BBYQ01000024">
    <property type="protein sequence ID" value="GAP27881.1"/>
    <property type="molecule type" value="Genomic_DNA"/>
</dbReference>
<dbReference type="SUPFAM" id="SSF46785">
    <property type="entry name" value="Winged helix' DNA-binding domain"/>
    <property type="match status" value="1"/>
</dbReference>
<dbReference type="PANTHER" id="PTHR33169:SF14">
    <property type="entry name" value="TRANSCRIPTIONAL REGULATOR RV3488"/>
    <property type="match status" value="1"/>
</dbReference>
<dbReference type="EMBL" id="CP017839">
    <property type="protein sequence ID" value="APB01167.1"/>
    <property type="molecule type" value="Genomic_DNA"/>
</dbReference>
<dbReference type="RefSeq" id="WP_033086781.1">
    <property type="nucleotide sequence ID" value="NZ_AP017900.1"/>
</dbReference>
<dbReference type="Proteomes" id="UP000037179">
    <property type="component" value="Unassembled WGS sequence"/>
</dbReference>
<dbReference type="GeneID" id="93372919"/>